<feature type="domain" description="CCHC-type" evidence="4">
    <location>
        <begin position="624"/>
        <end position="639"/>
    </location>
</feature>
<dbReference type="InterPro" id="IPR054722">
    <property type="entry name" value="PolX-like_BBD"/>
</dbReference>
<dbReference type="InterPro" id="IPR036875">
    <property type="entry name" value="Znf_CCHC_sf"/>
</dbReference>
<dbReference type="InterPro" id="IPR001878">
    <property type="entry name" value="Znf_CCHC"/>
</dbReference>
<keyword evidence="6" id="KW-1185">Reference proteome</keyword>
<keyword evidence="5" id="KW-0548">Nucleotidyltransferase</keyword>
<feature type="compositionally biased region" description="Basic and acidic residues" evidence="3">
    <location>
        <begin position="95"/>
        <end position="107"/>
    </location>
</feature>
<evidence type="ECO:0000259" key="4">
    <source>
        <dbReference type="PROSITE" id="PS50158"/>
    </source>
</evidence>
<dbReference type="PROSITE" id="PS50158">
    <property type="entry name" value="ZF_CCHC"/>
    <property type="match status" value="1"/>
</dbReference>
<sequence length="898" mass="101086">MAAGAVDGIGCDDGDDEVILMLLRRFAMSSDNASSAVTYTSVSSDSNGPSSWGIPLVNAGEIPEMDPYEEVAQQGQAHPLSPAYVPDPMELDEHVPVYVLEPEHPEYHAPSYDDIQVEDQPYAYDASSADESPGYIADSDSIEEDTDAESIDYPDEPEDVEEDGEEDDDEDPEEDPSEEHEPEDDDDDDDTYDEDEDPNENEEEGEYLAPADSYVVHVVDHVPSAGDTEAFETDESAPTPRSPRLGAVMIRMRDDIPYEDMPPQRRFVLTAPPPGCDVAESSAAAARAPRRQYDFVDTVKAGQSLIRSPGHDARTIARAADKAEDVGYVRALQASEHRIMTSIKEVNLRVNYQAQIRMKESEDFYIHLLDARTDCRDIRLKIDVVRETHMSHMEWQRQRAEDDAVRQIMRTQVLEARARIDTVEDAGIIQNGDFYYEVEDSETKLMKETPYELLEDDQKKKLGKNNEAKMTLYNALPRKEYERVFMGKTAKEVWHTLIITYQGNSQVKKCKIDLRANVTTIEEAKDLATLPLDELVRNLKVNEMILENNDVVSKITTKEKVKSLALKAKVTRDQTSNDSDSQDRSDEDVDEEEAEAFNLLARNFCRDNSFENTGGESSKKKGACYNCGIEGHFASECRKSKEKKSFMGGAWRDSKDGDEHQMTQHEIEELLKFNKDFAKTFEKLLNEKRSLEKENSKLSSKINDLQFELKKPANDKEVCLKCDLLPDDWIVDSGCTKHMTGNRRLFTSYKAFDGGHAIFGSNLKGKVVGGGQLCDDDCVVRFTKVDFTISKDGKMLAKGHRRNGLYTCKLGDNSKQQIRLACVMDNSTLWHRSLSEPKSSSLVDDVDETIVQDLMGRVLQVYVLATATKSLTSDRGNPIEQDLGELNERTLRSKTKQA</sequence>
<evidence type="ECO:0000256" key="3">
    <source>
        <dbReference type="SAM" id="MobiDB-lite"/>
    </source>
</evidence>
<feature type="coiled-coil region" evidence="2">
    <location>
        <begin position="674"/>
        <end position="708"/>
    </location>
</feature>
<accession>A0ABQ5HPL0</accession>
<reference evidence="5" key="2">
    <citation type="submission" date="2022-01" db="EMBL/GenBank/DDBJ databases">
        <authorList>
            <person name="Yamashiro T."/>
            <person name="Shiraishi A."/>
            <person name="Satake H."/>
            <person name="Nakayama K."/>
        </authorList>
    </citation>
    <scope>NUCLEOTIDE SEQUENCE</scope>
</reference>
<name>A0ABQ5HPL0_9ASTR</name>
<evidence type="ECO:0000313" key="5">
    <source>
        <dbReference type="EMBL" id="GJT89354.1"/>
    </source>
</evidence>
<dbReference type="SUPFAM" id="SSF57756">
    <property type="entry name" value="Retrovirus zinc finger-like domains"/>
    <property type="match status" value="1"/>
</dbReference>
<dbReference type="Pfam" id="PF00098">
    <property type="entry name" value="zf-CCHC"/>
    <property type="match status" value="1"/>
</dbReference>
<comment type="caution">
    <text evidence="5">The sequence shown here is derived from an EMBL/GenBank/DDBJ whole genome shotgun (WGS) entry which is preliminary data.</text>
</comment>
<evidence type="ECO:0000256" key="1">
    <source>
        <dbReference type="PROSITE-ProRule" id="PRU00047"/>
    </source>
</evidence>
<keyword evidence="5" id="KW-0695">RNA-directed DNA polymerase</keyword>
<keyword evidence="1" id="KW-0862">Zinc</keyword>
<dbReference type="Pfam" id="PF22936">
    <property type="entry name" value="Pol_BBD"/>
    <property type="match status" value="1"/>
</dbReference>
<protein>
    <submittedName>
        <fullName evidence="5">Reverse transcriptase domain-containing protein</fullName>
    </submittedName>
</protein>
<evidence type="ECO:0000256" key="2">
    <source>
        <dbReference type="SAM" id="Coils"/>
    </source>
</evidence>
<dbReference type="EMBL" id="BQNB010019815">
    <property type="protein sequence ID" value="GJT89354.1"/>
    <property type="molecule type" value="Genomic_DNA"/>
</dbReference>
<keyword evidence="1" id="KW-0479">Metal-binding</keyword>
<feature type="region of interest" description="Disordered" evidence="3">
    <location>
        <begin position="95"/>
        <end position="209"/>
    </location>
</feature>
<keyword evidence="1" id="KW-0863">Zinc-finger</keyword>
<evidence type="ECO:0000313" key="6">
    <source>
        <dbReference type="Proteomes" id="UP001151760"/>
    </source>
</evidence>
<organism evidence="5 6">
    <name type="scientific">Tanacetum coccineum</name>
    <dbReference type="NCBI Taxonomy" id="301880"/>
    <lineage>
        <taxon>Eukaryota</taxon>
        <taxon>Viridiplantae</taxon>
        <taxon>Streptophyta</taxon>
        <taxon>Embryophyta</taxon>
        <taxon>Tracheophyta</taxon>
        <taxon>Spermatophyta</taxon>
        <taxon>Magnoliopsida</taxon>
        <taxon>eudicotyledons</taxon>
        <taxon>Gunneridae</taxon>
        <taxon>Pentapetalae</taxon>
        <taxon>asterids</taxon>
        <taxon>campanulids</taxon>
        <taxon>Asterales</taxon>
        <taxon>Asteraceae</taxon>
        <taxon>Asteroideae</taxon>
        <taxon>Anthemideae</taxon>
        <taxon>Anthemidinae</taxon>
        <taxon>Tanacetum</taxon>
    </lineage>
</organism>
<reference evidence="5" key="1">
    <citation type="journal article" date="2022" name="Int. J. Mol. Sci.">
        <title>Draft Genome of Tanacetum Coccineum: Genomic Comparison of Closely Related Tanacetum-Family Plants.</title>
        <authorList>
            <person name="Yamashiro T."/>
            <person name="Shiraishi A."/>
            <person name="Nakayama K."/>
            <person name="Satake H."/>
        </authorList>
    </citation>
    <scope>NUCLEOTIDE SEQUENCE</scope>
</reference>
<proteinExistence type="predicted"/>
<dbReference type="Pfam" id="PF14223">
    <property type="entry name" value="Retrotran_gag_2"/>
    <property type="match status" value="1"/>
</dbReference>
<keyword evidence="2" id="KW-0175">Coiled coil</keyword>
<feature type="compositionally biased region" description="Acidic residues" evidence="3">
    <location>
        <begin position="140"/>
        <end position="206"/>
    </location>
</feature>
<dbReference type="GO" id="GO:0003964">
    <property type="term" value="F:RNA-directed DNA polymerase activity"/>
    <property type="evidence" value="ECO:0007669"/>
    <property type="project" value="UniProtKB-KW"/>
</dbReference>
<dbReference type="Proteomes" id="UP001151760">
    <property type="component" value="Unassembled WGS sequence"/>
</dbReference>
<dbReference type="Gene3D" id="4.10.60.10">
    <property type="entry name" value="Zinc finger, CCHC-type"/>
    <property type="match status" value="1"/>
</dbReference>
<feature type="region of interest" description="Disordered" evidence="3">
    <location>
        <begin position="569"/>
        <end position="592"/>
    </location>
</feature>
<keyword evidence="5" id="KW-0808">Transferase</keyword>
<dbReference type="SMART" id="SM00343">
    <property type="entry name" value="ZnF_C2HC"/>
    <property type="match status" value="1"/>
</dbReference>
<gene>
    <name evidence="5" type="ORF">Tco_1071071</name>
</gene>
<feature type="region of interest" description="Disordered" evidence="3">
    <location>
        <begin position="39"/>
        <end position="58"/>
    </location>
</feature>